<dbReference type="AlphaFoldDB" id="A0A432ZK04"/>
<evidence type="ECO:0000256" key="1">
    <source>
        <dbReference type="SAM" id="Phobius"/>
    </source>
</evidence>
<dbReference type="Proteomes" id="UP000288279">
    <property type="component" value="Unassembled WGS sequence"/>
</dbReference>
<feature type="transmembrane region" description="Helical" evidence="1">
    <location>
        <begin position="12"/>
        <end position="35"/>
    </location>
</feature>
<dbReference type="EMBL" id="PIQG01000002">
    <property type="protein sequence ID" value="RUO78347.1"/>
    <property type="molecule type" value="Genomic_DNA"/>
</dbReference>
<organism evidence="2 3">
    <name type="scientific">Pseudidiomarina taiwanensis</name>
    <dbReference type="NCBI Taxonomy" id="337250"/>
    <lineage>
        <taxon>Bacteria</taxon>
        <taxon>Pseudomonadati</taxon>
        <taxon>Pseudomonadota</taxon>
        <taxon>Gammaproteobacteria</taxon>
        <taxon>Alteromonadales</taxon>
        <taxon>Idiomarinaceae</taxon>
        <taxon>Pseudidiomarina</taxon>
    </lineage>
</organism>
<dbReference type="Pfam" id="PF07963">
    <property type="entry name" value="N_methyl"/>
    <property type="match status" value="1"/>
</dbReference>
<keyword evidence="1" id="KW-1133">Transmembrane helix</keyword>
<comment type="caution">
    <text evidence="2">The sequence shown here is derived from an EMBL/GenBank/DDBJ whole genome shotgun (WGS) entry which is preliminary data.</text>
</comment>
<gene>
    <name evidence="2" type="ORF">CWI83_04775</name>
</gene>
<keyword evidence="3" id="KW-1185">Reference proteome</keyword>
<sequence length="208" mass="22245">MLTVQLSKQRGLSLVELMITVGLGLVLMAALTSVFSNTLGVNSRSLTFSQLQEETTAVMELMVSDIRRTGYHAGAANIIIAPDNTVTAFSDSVVISAFSDEAGSSCILFKYDINGNGVDDGNSEAFGYRLATGQIERRQSSASCTEGGWQDLTSTAMVNVSALTFTLTEQISADMTEQRVNIVLVAQAATDPTLQRTLTTDVVLRNAF</sequence>
<evidence type="ECO:0000313" key="2">
    <source>
        <dbReference type="EMBL" id="RUO78347.1"/>
    </source>
</evidence>
<dbReference type="PROSITE" id="PS00409">
    <property type="entry name" value="PROKAR_NTER_METHYL"/>
    <property type="match status" value="1"/>
</dbReference>
<dbReference type="RefSeq" id="WP_126826471.1">
    <property type="nucleotide sequence ID" value="NZ_PIQG01000002.1"/>
</dbReference>
<dbReference type="InterPro" id="IPR012902">
    <property type="entry name" value="N_methyl_site"/>
</dbReference>
<accession>A0A432ZK04</accession>
<dbReference type="InterPro" id="IPR016419">
    <property type="entry name" value="Prepilin_Pept-dep_B_prd"/>
</dbReference>
<keyword evidence="1" id="KW-0812">Transmembrane</keyword>
<protein>
    <submittedName>
        <fullName evidence="2">Prepilin cleavage protein</fullName>
    </submittedName>
</protein>
<reference evidence="2 3" key="1">
    <citation type="journal article" date="2011" name="Front. Microbiol.">
        <title>Genomic signatures of strain selection and enhancement in Bacillus atrophaeus var. globigii, a historical biowarfare simulant.</title>
        <authorList>
            <person name="Gibbons H.S."/>
            <person name="Broomall S.M."/>
            <person name="McNew L.A."/>
            <person name="Daligault H."/>
            <person name="Chapman C."/>
            <person name="Bruce D."/>
            <person name="Karavis M."/>
            <person name="Krepps M."/>
            <person name="McGregor P.A."/>
            <person name="Hong C."/>
            <person name="Park K.H."/>
            <person name="Akmal A."/>
            <person name="Feldman A."/>
            <person name="Lin J.S."/>
            <person name="Chang W.E."/>
            <person name="Higgs B.W."/>
            <person name="Demirev P."/>
            <person name="Lindquist J."/>
            <person name="Liem A."/>
            <person name="Fochler E."/>
            <person name="Read T.D."/>
            <person name="Tapia R."/>
            <person name="Johnson S."/>
            <person name="Bishop-Lilly K.A."/>
            <person name="Detter C."/>
            <person name="Han C."/>
            <person name="Sozhamannan S."/>
            <person name="Rosenzweig C.N."/>
            <person name="Skowronski E.W."/>
        </authorList>
    </citation>
    <scope>NUCLEOTIDE SEQUENCE [LARGE SCALE GENOMIC DNA]</scope>
    <source>
        <strain evidence="2 3">PIT1</strain>
    </source>
</reference>
<dbReference type="OrthoDB" id="5296662at2"/>
<evidence type="ECO:0000313" key="3">
    <source>
        <dbReference type="Proteomes" id="UP000288279"/>
    </source>
</evidence>
<keyword evidence="1" id="KW-0472">Membrane</keyword>
<proteinExistence type="predicted"/>
<dbReference type="PIRSF" id="PIRSF004525">
    <property type="entry name" value="Pilin_peptidase-dep_B_prd"/>
    <property type="match status" value="1"/>
</dbReference>
<name>A0A432ZK04_9GAMM</name>